<feature type="compositionally biased region" description="Basic and acidic residues" evidence="4">
    <location>
        <begin position="1887"/>
        <end position="1913"/>
    </location>
</feature>
<feature type="compositionally biased region" description="Polar residues" evidence="4">
    <location>
        <begin position="792"/>
        <end position="806"/>
    </location>
</feature>
<feature type="compositionally biased region" description="Basic and acidic residues" evidence="4">
    <location>
        <begin position="1363"/>
        <end position="1387"/>
    </location>
</feature>
<feature type="compositionally biased region" description="Acidic residues" evidence="4">
    <location>
        <begin position="1157"/>
        <end position="1174"/>
    </location>
</feature>
<dbReference type="SMART" id="SM01014">
    <property type="entry name" value="ARID"/>
    <property type="match status" value="1"/>
</dbReference>
<feature type="compositionally biased region" description="Basic and acidic residues" evidence="4">
    <location>
        <begin position="1113"/>
        <end position="1127"/>
    </location>
</feature>
<feature type="compositionally biased region" description="Polar residues" evidence="4">
    <location>
        <begin position="1828"/>
        <end position="1883"/>
    </location>
</feature>
<feature type="region of interest" description="Disordered" evidence="4">
    <location>
        <begin position="453"/>
        <end position="654"/>
    </location>
</feature>
<feature type="region of interest" description="Disordered" evidence="4">
    <location>
        <begin position="170"/>
        <end position="225"/>
    </location>
</feature>
<dbReference type="InterPro" id="IPR016197">
    <property type="entry name" value="Chromo-like_dom_sf"/>
</dbReference>
<keyword evidence="7" id="KW-1185">Reference proteome</keyword>
<evidence type="ECO:0000313" key="6">
    <source>
        <dbReference type="EMBL" id="KAF5399906.1"/>
    </source>
</evidence>
<feature type="compositionally biased region" description="Basic residues" evidence="4">
    <location>
        <begin position="464"/>
        <end position="474"/>
    </location>
</feature>
<feature type="region of interest" description="Disordered" evidence="4">
    <location>
        <begin position="929"/>
        <end position="988"/>
    </location>
</feature>
<feature type="compositionally biased region" description="Polar residues" evidence="4">
    <location>
        <begin position="1700"/>
        <end position="1737"/>
    </location>
</feature>
<feature type="compositionally biased region" description="Polar residues" evidence="4">
    <location>
        <begin position="1301"/>
        <end position="1312"/>
    </location>
</feature>
<feature type="compositionally biased region" description="Basic and acidic residues" evidence="4">
    <location>
        <begin position="1541"/>
        <end position="1565"/>
    </location>
</feature>
<feature type="compositionally biased region" description="Basic residues" evidence="4">
    <location>
        <begin position="2208"/>
        <end position="2217"/>
    </location>
</feature>
<evidence type="ECO:0000256" key="4">
    <source>
        <dbReference type="SAM" id="MobiDB-lite"/>
    </source>
</evidence>
<dbReference type="GO" id="GO:0000976">
    <property type="term" value="F:transcription cis-regulatory region binding"/>
    <property type="evidence" value="ECO:0007669"/>
    <property type="project" value="TreeGrafter"/>
</dbReference>
<feature type="compositionally biased region" description="Polar residues" evidence="4">
    <location>
        <begin position="979"/>
        <end position="988"/>
    </location>
</feature>
<proteinExistence type="predicted"/>
<feature type="compositionally biased region" description="Basic and acidic residues" evidence="4">
    <location>
        <begin position="933"/>
        <end position="944"/>
    </location>
</feature>
<evidence type="ECO:0000259" key="5">
    <source>
        <dbReference type="PROSITE" id="PS51011"/>
    </source>
</evidence>
<gene>
    <name evidence="6" type="ORF">PHET_06806</name>
</gene>
<dbReference type="InterPro" id="IPR036431">
    <property type="entry name" value="ARID_dom_sf"/>
</dbReference>
<accession>A0A8J4WGU6</accession>
<dbReference type="InterPro" id="IPR051232">
    <property type="entry name" value="ARID/SWI1_ChromRemod"/>
</dbReference>
<feature type="compositionally biased region" description="Polar residues" evidence="4">
    <location>
        <begin position="1270"/>
        <end position="1292"/>
    </location>
</feature>
<reference evidence="6" key="1">
    <citation type="submission" date="2019-05" db="EMBL/GenBank/DDBJ databases">
        <title>Annotation for the trematode Paragonimus heterotremus.</title>
        <authorList>
            <person name="Choi Y.-J."/>
        </authorList>
    </citation>
    <scope>NUCLEOTIDE SEQUENCE</scope>
    <source>
        <strain evidence="6">LC</strain>
    </source>
</reference>
<dbReference type="GO" id="GO:0005634">
    <property type="term" value="C:nucleus"/>
    <property type="evidence" value="ECO:0007669"/>
    <property type="project" value="TreeGrafter"/>
</dbReference>
<keyword evidence="1" id="KW-0805">Transcription regulation</keyword>
<feature type="compositionally biased region" description="Basic and acidic residues" evidence="4">
    <location>
        <begin position="1313"/>
        <end position="1330"/>
    </location>
</feature>
<feature type="compositionally biased region" description="Basic residues" evidence="4">
    <location>
        <begin position="1470"/>
        <end position="1483"/>
    </location>
</feature>
<feature type="compositionally biased region" description="Polar residues" evidence="4">
    <location>
        <begin position="1582"/>
        <end position="1599"/>
    </location>
</feature>
<feature type="compositionally biased region" description="Low complexity" evidence="4">
    <location>
        <begin position="1441"/>
        <end position="1454"/>
    </location>
</feature>
<dbReference type="Gene3D" id="1.10.150.60">
    <property type="entry name" value="ARID DNA-binding domain"/>
    <property type="match status" value="1"/>
</dbReference>
<dbReference type="SUPFAM" id="SSF46774">
    <property type="entry name" value="ARID-like"/>
    <property type="match status" value="1"/>
</dbReference>
<evidence type="ECO:0000313" key="7">
    <source>
        <dbReference type="Proteomes" id="UP000748531"/>
    </source>
</evidence>
<feature type="region of interest" description="Disordered" evidence="4">
    <location>
        <begin position="1250"/>
        <end position="1566"/>
    </location>
</feature>
<feature type="region of interest" description="Disordered" evidence="4">
    <location>
        <begin position="2204"/>
        <end position="2271"/>
    </location>
</feature>
<feature type="compositionally biased region" description="Basic and acidic residues" evidence="4">
    <location>
        <begin position="1459"/>
        <end position="1469"/>
    </location>
</feature>
<dbReference type="SMART" id="SM00501">
    <property type="entry name" value="BRIGHT"/>
    <property type="match status" value="1"/>
</dbReference>
<dbReference type="Gene3D" id="2.30.30.140">
    <property type="match status" value="3"/>
</dbReference>
<feature type="compositionally biased region" description="Low complexity" evidence="4">
    <location>
        <begin position="1527"/>
        <end position="1540"/>
    </location>
</feature>
<feature type="compositionally biased region" description="Acidic residues" evidence="4">
    <location>
        <begin position="182"/>
        <end position="201"/>
    </location>
</feature>
<keyword evidence="3" id="KW-0539">Nucleus</keyword>
<organism evidence="6 7">
    <name type="scientific">Paragonimus heterotremus</name>
    <dbReference type="NCBI Taxonomy" id="100268"/>
    <lineage>
        <taxon>Eukaryota</taxon>
        <taxon>Metazoa</taxon>
        <taxon>Spiralia</taxon>
        <taxon>Lophotrochozoa</taxon>
        <taxon>Platyhelminthes</taxon>
        <taxon>Trematoda</taxon>
        <taxon>Digenea</taxon>
        <taxon>Plagiorchiida</taxon>
        <taxon>Troglotremata</taxon>
        <taxon>Troglotrematidae</taxon>
        <taxon>Paragonimus</taxon>
    </lineage>
</organism>
<dbReference type="GO" id="GO:0006357">
    <property type="term" value="P:regulation of transcription by RNA polymerase II"/>
    <property type="evidence" value="ECO:0007669"/>
    <property type="project" value="TreeGrafter"/>
</dbReference>
<comment type="caution">
    <text evidence="6">The sequence shown here is derived from an EMBL/GenBank/DDBJ whole genome shotgun (WGS) entry which is preliminary data.</text>
</comment>
<dbReference type="OrthoDB" id="10068428at2759"/>
<feature type="compositionally biased region" description="Polar residues" evidence="4">
    <location>
        <begin position="1176"/>
        <end position="1188"/>
    </location>
</feature>
<dbReference type="EMBL" id="LUCH01003621">
    <property type="protein sequence ID" value="KAF5399906.1"/>
    <property type="molecule type" value="Genomic_DNA"/>
</dbReference>
<dbReference type="Pfam" id="PF01388">
    <property type="entry name" value="ARID"/>
    <property type="match status" value="1"/>
</dbReference>
<keyword evidence="2" id="KW-0804">Transcription</keyword>
<name>A0A8J4WGU6_9TREM</name>
<dbReference type="PANTHER" id="PTHR13964">
    <property type="entry name" value="RBP-RELATED"/>
    <property type="match status" value="1"/>
</dbReference>
<dbReference type="Proteomes" id="UP000748531">
    <property type="component" value="Unassembled WGS sequence"/>
</dbReference>
<dbReference type="InterPro" id="IPR001606">
    <property type="entry name" value="ARID_dom"/>
</dbReference>
<feature type="compositionally biased region" description="Polar residues" evidence="4">
    <location>
        <begin position="2221"/>
        <end position="2271"/>
    </location>
</feature>
<evidence type="ECO:0000256" key="1">
    <source>
        <dbReference type="ARBA" id="ARBA00023015"/>
    </source>
</evidence>
<feature type="compositionally biased region" description="Polar residues" evidence="4">
    <location>
        <begin position="1333"/>
        <end position="1349"/>
    </location>
</feature>
<feature type="region of interest" description="Disordered" evidence="4">
    <location>
        <begin position="826"/>
        <end position="848"/>
    </location>
</feature>
<feature type="compositionally biased region" description="Low complexity" evidence="4">
    <location>
        <begin position="1750"/>
        <end position="1759"/>
    </location>
</feature>
<feature type="compositionally biased region" description="Basic residues" evidence="4">
    <location>
        <begin position="544"/>
        <end position="556"/>
    </location>
</feature>
<evidence type="ECO:0000256" key="2">
    <source>
        <dbReference type="ARBA" id="ARBA00023163"/>
    </source>
</evidence>
<feature type="compositionally biased region" description="Basic and acidic residues" evidence="4">
    <location>
        <begin position="2024"/>
        <end position="2044"/>
    </location>
</feature>
<feature type="region of interest" description="Disordered" evidence="4">
    <location>
        <begin position="265"/>
        <end position="284"/>
    </location>
</feature>
<feature type="domain" description="ARID" evidence="5">
    <location>
        <begin position="659"/>
        <end position="751"/>
    </location>
</feature>
<feature type="compositionally biased region" description="Polar residues" evidence="4">
    <location>
        <begin position="1798"/>
        <end position="1810"/>
    </location>
</feature>
<feature type="compositionally biased region" description="Low complexity" evidence="4">
    <location>
        <begin position="1641"/>
        <end position="1653"/>
    </location>
</feature>
<feature type="region of interest" description="Disordered" evidence="4">
    <location>
        <begin position="791"/>
        <end position="810"/>
    </location>
</feature>
<dbReference type="SUPFAM" id="SSF54160">
    <property type="entry name" value="Chromo domain-like"/>
    <property type="match status" value="1"/>
</dbReference>
<feature type="compositionally biased region" description="Low complexity" evidence="4">
    <location>
        <begin position="611"/>
        <end position="654"/>
    </location>
</feature>
<feature type="region of interest" description="Disordered" evidence="4">
    <location>
        <begin position="1578"/>
        <end position="2150"/>
    </location>
</feature>
<protein>
    <recommendedName>
        <fullName evidence="5">ARID domain-containing protein</fullName>
    </recommendedName>
</protein>
<dbReference type="PROSITE" id="PS51011">
    <property type="entry name" value="ARID"/>
    <property type="match status" value="1"/>
</dbReference>
<feature type="compositionally biased region" description="Polar residues" evidence="4">
    <location>
        <begin position="1500"/>
        <end position="1511"/>
    </location>
</feature>
<feature type="compositionally biased region" description="Basic and acidic residues" evidence="4">
    <location>
        <begin position="1250"/>
        <end position="1259"/>
    </location>
</feature>
<evidence type="ECO:0000256" key="3">
    <source>
        <dbReference type="ARBA" id="ARBA00023242"/>
    </source>
</evidence>
<feature type="compositionally biased region" description="Low complexity" evidence="4">
    <location>
        <begin position="2115"/>
        <end position="2136"/>
    </location>
</feature>
<feature type="compositionally biased region" description="Low complexity" evidence="4">
    <location>
        <begin position="951"/>
        <end position="964"/>
    </location>
</feature>
<dbReference type="PANTHER" id="PTHR13964:SF27">
    <property type="entry name" value="HAT-TRICK, ISOFORM D"/>
    <property type="match status" value="1"/>
</dbReference>
<feature type="compositionally biased region" description="Basic and acidic residues" evidence="4">
    <location>
        <begin position="2055"/>
        <end position="2071"/>
    </location>
</feature>
<feature type="compositionally biased region" description="Low complexity" evidence="4">
    <location>
        <begin position="1981"/>
        <end position="1993"/>
    </location>
</feature>
<feature type="compositionally biased region" description="Polar residues" evidence="4">
    <location>
        <begin position="600"/>
        <end position="610"/>
    </location>
</feature>
<sequence length="2271" mass="246238">MSGDPACAAIPTPLDTNVADEKVINGKAGAIVFLTPGTAVSAKYRGAYCEATVDQVDLKFRLRVQLKGNKNVVSVDHNALVSGDPKTGCEVTVHIPPPHANSDSRTQTAIERSGIVLRVFDTSLYTVVFDDGDKRTLRRTQLVIKGERHFKESESLDCLPLTNPEQFRQPVINRGKLRSGDDDSNDAEAEEPSFEELDDDEAKPPSVHGRSLPILDEVDQNDKQPLGISSEDQVQADVTQNLVTDLCAPTLDSYIPVANASPLPIHESGRTTAQTSTGDLPKDDPIPLSAPYCRLLGRLVLVNMPINNKDSFLSPSSLNDSGSTANNSLSALDRAARRRFTPGLVVLPSAMPSIDLRPVSGVSGKSTKPPILLVRSFKDNRFMATPINYMRRLKRPAAVELAHTHPSLRTAFERALLWLDRYELPAPWGENAIQTLLGTKDWRTMRRHYRALAAESNRTDKTRSTKTKKKRKNRLPSPESLASISEDGEGVTSTPVPLRTKRARFTSQQKAPVVKKQVTTKIPIGSVRKRARPSDTSSTLARKFQSKRPKLKRHVTKKSDLSDRSSGSVKPKPSLVSGQQKAASKKTKEPKSSDSDNLTDDSASVHSHGNLSSPVLSTSVTTSELSSSDSESVLSSASAPSSSSSSLSASSSSSSSVDFEARDRWIAQLYRFMDEGGAPINKAPSLANKDLDLYKLYKLVRQLGGFHRVTTQMKWGYIYSKLRLPHHFAAGPRNLQAAFKRYLYPLDDINRKLGTDLDALPLSRPRHSTSSLITHLSGTARSAVFNARSAAATVTPSKQSATATDSKSTDKTANLKPVLIAKDGVSLHANPNTPQERVSDQVMESSPPVLSPPILGRTPSPCEADWPSSPVDTTPVRVARRQTTPTAVVVATGGIQAHLNGVGKDTPSKGDDAVVVRIGRKAKERLLVSTPDKSVKSVPEESADKLPIVQDDAVSCGSASSADSSTHRSQTKSERRKGPSSSVSHRQPLFLQSPNSLIAANDELNQTKLNRVIPIGSRVRVRCGDRVAYEARVLKHIRPQPGLVGVPRGAEDQSSVWSSATELSYRVHYMGWNTRHDEVVSRSRIISIIEWARPSDSDRPPSCSSLNLLVQEPNKRQTDQNTKDGRAVSHLTRERRRLRDNRASVLKPRSREAGQTIDEENEDEEEEEDEEIVESGESQTTETASDIVTTTAPMVRRRRLMFDKDDLVHKRCRNKGKTTCGMTSSEKCKDNRSLVKDESDKIMMVVIKRDVHSPEHGAEQHAVTTGPKPISSQGSTPSVDNANSAALSTPSSKRPRPGSASVGTDQNSTETKPTTRMDARPLKPKLKEPKTVVPTNTTIAVSSLSSTSAFKPEESGNQVDAPKGTEAKLKSNEKEKPVISKISEKQTQKMKSSIPSIGQKRPPSHPPKKLGPFKDRQLSKRTPVKRYSQGASRPLGKPQTSDGSLSLSSISSSDDGCDEDKGNESDHEKATKKRPNADRKKHIIGSPRRPTAADDRVSALPSSTSKKQANSLKMRDVKELTGAKPTAAEASVVRSPSSEPVPEREAATDEKTKSDGTLSKLEKATGNECDLTSAKTLKESSAVDSKLSTSVTKVEQRSISLKRKPNKETEQACVYKSVRKSTAPKDNFSKSDKQKVVSVENTKNVGTVGTKTTAKPTRVQLAVVESSTDNSEDTDSEREGPTGSSTSRSCHTRRSQQRTNPRTGSPLSTNKKRSSVSGTTSRSARSVHASDTSSVEEQGSGKSRSKHADSSSCDSSESDFGAMVDALPRLTRSQHRQLLGDTPPGAALQTASPVAGAANNSPSAATPVTKNETKLATTTTAASYKPCSKSNSKPAESESMKSSSADDTTVQPTPSANMLESQPVTSETTASTVPSIPSPSSNVLEKCAGREFPPEKVKIEDQDELDSRSERLLKLRPRSGSVKPELMPSALPNHTIPEPVKAELDEKDDDDGRSSVQTMSTDPMKELLYDLIMSPSEDRSTTLSSLSSESLPDSHLKMSQFSTRSGKPATDTSDEESSPSHSDGQLHGENHKEGGLDKASRDEVEVTDDGVNGAVKDRGPSRTRGRSERIRHVSTSSATADGRRTSKRAPSTPHRSLAFDRSPTPASDSPHYARSPVPVSSVTGSTAQSSLSSTAAPKLSHSTAPSTIPPVRLGAAQRRFGGPFFPIVGFEEMTSEVKCQQLQDRMHHILEAWRAAKQYLKDLDHRTSRSRRSRVRHSTSDQPGLQQPPLTAQSSTLMRSQQLTEDSISSSVAPQLLTSTPERTVSVLHSQ</sequence>
<feature type="region of interest" description="Disordered" evidence="4">
    <location>
        <begin position="1094"/>
        <end position="1188"/>
    </location>
</feature>